<protein>
    <submittedName>
        <fullName evidence="2">Small integral membrane protein</fullName>
    </submittedName>
</protein>
<dbReference type="RefSeq" id="WP_307691534.1">
    <property type="nucleotide sequence ID" value="NZ_JAUSRO010000014.1"/>
</dbReference>
<gene>
    <name evidence="2" type="ORF">J2W36_004031</name>
</gene>
<evidence type="ECO:0000313" key="2">
    <source>
        <dbReference type="EMBL" id="MDP9901761.1"/>
    </source>
</evidence>
<evidence type="ECO:0000256" key="1">
    <source>
        <dbReference type="SAM" id="Phobius"/>
    </source>
</evidence>
<name>A0ABT9SBN1_9BURK</name>
<dbReference type="Pfam" id="PF09933">
    <property type="entry name" value="DUF2165"/>
    <property type="match status" value="1"/>
</dbReference>
<keyword evidence="1" id="KW-1133">Transmembrane helix</keyword>
<evidence type="ECO:0000313" key="3">
    <source>
        <dbReference type="Proteomes" id="UP001226867"/>
    </source>
</evidence>
<accession>A0ABT9SBN1</accession>
<feature type="transmembrane region" description="Helical" evidence="1">
    <location>
        <begin position="108"/>
        <end position="133"/>
    </location>
</feature>
<feature type="transmembrane region" description="Helical" evidence="1">
    <location>
        <begin position="72"/>
        <end position="96"/>
    </location>
</feature>
<reference evidence="2 3" key="1">
    <citation type="submission" date="2023-07" db="EMBL/GenBank/DDBJ databases">
        <title>Sorghum-associated microbial communities from plants grown in Nebraska, USA.</title>
        <authorList>
            <person name="Schachtman D."/>
        </authorList>
    </citation>
    <scope>NUCLEOTIDE SEQUENCE [LARGE SCALE GENOMIC DNA]</scope>
    <source>
        <strain evidence="2 3">DS1607</strain>
    </source>
</reference>
<comment type="caution">
    <text evidence="2">The sequence shown here is derived from an EMBL/GenBank/DDBJ whole genome shotgun (WGS) entry which is preliminary data.</text>
</comment>
<dbReference type="InterPro" id="IPR018681">
    <property type="entry name" value="DUF2165_transmembrane"/>
</dbReference>
<keyword evidence="3" id="KW-1185">Reference proteome</keyword>
<keyword evidence="1" id="KW-0812">Transmembrane</keyword>
<dbReference type="EMBL" id="JAUSRO010000014">
    <property type="protein sequence ID" value="MDP9901761.1"/>
    <property type="molecule type" value="Genomic_DNA"/>
</dbReference>
<keyword evidence="1" id="KW-0472">Membrane</keyword>
<feature type="transmembrane region" description="Helical" evidence="1">
    <location>
        <begin position="140"/>
        <end position="160"/>
    </location>
</feature>
<sequence>MSLHHSLWLFMAIHAVGLAVWLTISVINNCRAFSGSTAAVGATMSMAPLKQPPNIDTPLLSRAIGSHAFHRMALWVVLALQAVAAVACWTGCWQLLVGGDLDAARPWLNVALSAFTAFLFAMHLGGLWFAYWIRQEGLQLTHIALLVWAVAAFFLFNTTWA</sequence>
<dbReference type="Proteomes" id="UP001226867">
    <property type="component" value="Unassembled WGS sequence"/>
</dbReference>
<feature type="transmembrane region" description="Helical" evidence="1">
    <location>
        <begin position="6"/>
        <end position="27"/>
    </location>
</feature>
<organism evidence="2 3">
    <name type="scientific">Variovorax ginsengisoli</name>
    <dbReference type="NCBI Taxonomy" id="363844"/>
    <lineage>
        <taxon>Bacteria</taxon>
        <taxon>Pseudomonadati</taxon>
        <taxon>Pseudomonadota</taxon>
        <taxon>Betaproteobacteria</taxon>
        <taxon>Burkholderiales</taxon>
        <taxon>Comamonadaceae</taxon>
        <taxon>Variovorax</taxon>
    </lineage>
</organism>
<proteinExistence type="predicted"/>